<accession>A0A9N8HKI4</accession>
<evidence type="ECO:0000313" key="3">
    <source>
        <dbReference type="Proteomes" id="UP001153069"/>
    </source>
</evidence>
<reference evidence="2" key="1">
    <citation type="submission" date="2020-06" db="EMBL/GenBank/DDBJ databases">
        <authorList>
            <consortium name="Plant Systems Biology data submission"/>
        </authorList>
    </citation>
    <scope>NUCLEOTIDE SEQUENCE</scope>
    <source>
        <strain evidence="2">D6</strain>
    </source>
</reference>
<feature type="coiled-coil region" evidence="1">
    <location>
        <begin position="81"/>
        <end position="108"/>
    </location>
</feature>
<sequence length="118" mass="13077">MESTGDSKVDQITQLKTYLSAIVAKQEELKKALSIKHEKAVAARRVSTQIEGGSLRNLLVERDDENHTVDVVETPGMQKRLQDYCHNVEELEKELAETTKLVNEVTVALAVITGQVSS</sequence>
<dbReference type="EMBL" id="CAICTM010000733">
    <property type="protein sequence ID" value="CAB9515725.1"/>
    <property type="molecule type" value="Genomic_DNA"/>
</dbReference>
<dbReference type="Proteomes" id="UP001153069">
    <property type="component" value="Unassembled WGS sequence"/>
</dbReference>
<keyword evidence="1" id="KW-0175">Coiled coil</keyword>
<evidence type="ECO:0000256" key="1">
    <source>
        <dbReference type="SAM" id="Coils"/>
    </source>
</evidence>
<organism evidence="2 3">
    <name type="scientific">Seminavis robusta</name>
    <dbReference type="NCBI Taxonomy" id="568900"/>
    <lineage>
        <taxon>Eukaryota</taxon>
        <taxon>Sar</taxon>
        <taxon>Stramenopiles</taxon>
        <taxon>Ochrophyta</taxon>
        <taxon>Bacillariophyta</taxon>
        <taxon>Bacillariophyceae</taxon>
        <taxon>Bacillariophycidae</taxon>
        <taxon>Naviculales</taxon>
        <taxon>Naviculaceae</taxon>
        <taxon>Seminavis</taxon>
    </lineage>
</organism>
<keyword evidence="3" id="KW-1185">Reference proteome</keyword>
<evidence type="ECO:0000313" key="2">
    <source>
        <dbReference type="EMBL" id="CAB9515725.1"/>
    </source>
</evidence>
<comment type="caution">
    <text evidence="2">The sequence shown here is derived from an EMBL/GenBank/DDBJ whole genome shotgun (WGS) entry which is preliminary data.</text>
</comment>
<proteinExistence type="predicted"/>
<name>A0A9N8HKI4_9STRA</name>
<dbReference type="AlphaFoldDB" id="A0A9N8HKI4"/>
<gene>
    <name evidence="2" type="ORF">SEMRO_734_G194710.1</name>
</gene>
<protein>
    <submittedName>
        <fullName evidence="2">Uncharacterized protein</fullName>
    </submittedName>
</protein>